<dbReference type="SUPFAM" id="SSF50729">
    <property type="entry name" value="PH domain-like"/>
    <property type="match status" value="1"/>
</dbReference>
<feature type="compositionally biased region" description="Basic and acidic residues" evidence="1">
    <location>
        <begin position="270"/>
        <end position="288"/>
    </location>
</feature>
<evidence type="ECO:0000313" key="3">
    <source>
        <dbReference type="EMBL" id="KAH7328601.1"/>
    </source>
</evidence>
<feature type="region of interest" description="Disordered" evidence="1">
    <location>
        <begin position="1"/>
        <end position="105"/>
    </location>
</feature>
<dbReference type="Gene3D" id="2.30.29.30">
    <property type="entry name" value="Pleckstrin-homology domain (PH domain)/Phosphotyrosine-binding domain (PTB)"/>
    <property type="match status" value="1"/>
</dbReference>
<feature type="region of interest" description="Disordered" evidence="1">
    <location>
        <begin position="330"/>
        <end position="363"/>
    </location>
</feature>
<organism evidence="3 4">
    <name type="scientific">Stachybotrys elegans</name>
    <dbReference type="NCBI Taxonomy" id="80388"/>
    <lineage>
        <taxon>Eukaryota</taxon>
        <taxon>Fungi</taxon>
        <taxon>Dikarya</taxon>
        <taxon>Ascomycota</taxon>
        <taxon>Pezizomycotina</taxon>
        <taxon>Sordariomycetes</taxon>
        <taxon>Hypocreomycetidae</taxon>
        <taxon>Hypocreales</taxon>
        <taxon>Stachybotryaceae</taxon>
        <taxon>Stachybotrys</taxon>
    </lineage>
</organism>
<dbReference type="SMART" id="SM00233">
    <property type="entry name" value="PH"/>
    <property type="match status" value="1"/>
</dbReference>
<evidence type="ECO:0000313" key="4">
    <source>
        <dbReference type="Proteomes" id="UP000813444"/>
    </source>
</evidence>
<accession>A0A8K0T3B4</accession>
<name>A0A8K0T3B4_9HYPO</name>
<dbReference type="InterPro" id="IPR041681">
    <property type="entry name" value="PH_9"/>
</dbReference>
<feature type="compositionally biased region" description="Low complexity" evidence="1">
    <location>
        <begin position="58"/>
        <end position="93"/>
    </location>
</feature>
<dbReference type="PANTHER" id="PTHR37283:SF1">
    <property type="entry name" value="PH DOMAIN-CONTAINING PROTEIN YHR131C"/>
    <property type="match status" value="1"/>
</dbReference>
<dbReference type="EMBL" id="JAGPNK010000001">
    <property type="protein sequence ID" value="KAH7328601.1"/>
    <property type="molecule type" value="Genomic_DNA"/>
</dbReference>
<evidence type="ECO:0000259" key="2">
    <source>
        <dbReference type="PROSITE" id="PS50003"/>
    </source>
</evidence>
<evidence type="ECO:0000256" key="1">
    <source>
        <dbReference type="SAM" id="MobiDB-lite"/>
    </source>
</evidence>
<feature type="domain" description="PH" evidence="2">
    <location>
        <begin position="112"/>
        <end position="237"/>
    </location>
</feature>
<gene>
    <name evidence="3" type="ORF">B0I35DRAFT_473287</name>
</gene>
<protein>
    <recommendedName>
        <fullName evidence="2">PH domain-containing protein</fullName>
    </recommendedName>
</protein>
<dbReference type="Pfam" id="PF15410">
    <property type="entry name" value="PH_9"/>
    <property type="match status" value="1"/>
</dbReference>
<dbReference type="InterPro" id="IPR001849">
    <property type="entry name" value="PH_domain"/>
</dbReference>
<feature type="region of interest" description="Disordered" evidence="1">
    <location>
        <begin position="270"/>
        <end position="307"/>
    </location>
</feature>
<reference evidence="3" key="1">
    <citation type="journal article" date="2021" name="Nat. Commun.">
        <title>Genetic determinants of endophytism in the Arabidopsis root mycobiome.</title>
        <authorList>
            <person name="Mesny F."/>
            <person name="Miyauchi S."/>
            <person name="Thiergart T."/>
            <person name="Pickel B."/>
            <person name="Atanasova L."/>
            <person name="Karlsson M."/>
            <person name="Huettel B."/>
            <person name="Barry K.W."/>
            <person name="Haridas S."/>
            <person name="Chen C."/>
            <person name="Bauer D."/>
            <person name="Andreopoulos W."/>
            <person name="Pangilinan J."/>
            <person name="LaButti K."/>
            <person name="Riley R."/>
            <person name="Lipzen A."/>
            <person name="Clum A."/>
            <person name="Drula E."/>
            <person name="Henrissat B."/>
            <person name="Kohler A."/>
            <person name="Grigoriev I.V."/>
            <person name="Martin F.M."/>
            <person name="Hacquard S."/>
        </authorList>
    </citation>
    <scope>NUCLEOTIDE SEQUENCE</scope>
    <source>
        <strain evidence="3">MPI-CAGE-CH-0235</strain>
    </source>
</reference>
<comment type="caution">
    <text evidence="3">The sequence shown here is derived from an EMBL/GenBank/DDBJ whole genome shotgun (WGS) entry which is preliminary data.</text>
</comment>
<proteinExistence type="predicted"/>
<dbReference type="OrthoDB" id="5865767at2759"/>
<keyword evidence="4" id="KW-1185">Reference proteome</keyword>
<dbReference type="PROSITE" id="PS50003">
    <property type="entry name" value="PH_DOMAIN"/>
    <property type="match status" value="1"/>
</dbReference>
<dbReference type="AlphaFoldDB" id="A0A8K0T3B4"/>
<dbReference type="PANTHER" id="PTHR37283">
    <property type="entry name" value="PH DOMAIN-CONTAINING PROTEIN YHR131C"/>
    <property type="match status" value="1"/>
</dbReference>
<dbReference type="InterPro" id="IPR011993">
    <property type="entry name" value="PH-like_dom_sf"/>
</dbReference>
<dbReference type="Proteomes" id="UP000813444">
    <property type="component" value="Unassembled WGS sequence"/>
</dbReference>
<sequence length="451" mass="50710">MASRDAEGADGPSSPSTEPPAPRRRLSMDEDLLYHKIMTAPGLRRPSNPPPYDDSEPEAPSSLPSLSSTTSSSASSSSPNPRRNPRLAASAAAGSHAQDAATHDTLPPYSTAIAIEGVFNMKHEIEHTTKRAEDRQWHTVYVTLHGTALKIYNVKKDWGWGRSRDGPSISPDNPPWIKKAKLEKSYSLLYADAGIAADYKKRRYVIRIRAETDQFLLSCVELTTFLKWLEALFSAMAIAPPLDSRDFPSDMSVPRILRIRWVNGHPLDSDAFRQHLPDDVPEVGHDPDAPVPDPRPQTAPQQPDVPAGEFQQEIQVNLEQALDRELEHGAREELESTERAPAAEPAVPHPRTDARRLSTSSYPNQEVDQISGKWFPEHRWSSAHDLLYAKLCYNNLYFRSPRKSKYIISGGKEWFVDWSTGRMVRVLPPQYGEINDYIGPWQFVHVENTRI</sequence>